<name>A0A2M9ZJ24_9LEPT</name>
<dbReference type="AlphaFoldDB" id="A0A2M9ZJ24"/>
<dbReference type="OrthoDB" id="339301at2"/>
<reference evidence="4 5" key="1">
    <citation type="submission" date="2017-07" db="EMBL/GenBank/DDBJ databases">
        <title>Leptospira spp. isolated from tropical soils.</title>
        <authorList>
            <person name="Thibeaux R."/>
            <person name="Iraola G."/>
            <person name="Ferres I."/>
            <person name="Bierque E."/>
            <person name="Girault D."/>
            <person name="Soupe-Gilbert M.-E."/>
            <person name="Picardeau M."/>
            <person name="Goarant C."/>
        </authorList>
    </citation>
    <scope>NUCLEOTIDE SEQUENCE [LARGE SCALE GENOMIC DNA]</scope>
    <source>
        <strain evidence="3 5">FH1-B-B1</strain>
        <strain evidence="2 4">FH1-B-C1</strain>
    </source>
</reference>
<dbReference type="Proteomes" id="UP000231990">
    <property type="component" value="Unassembled WGS sequence"/>
</dbReference>
<dbReference type="EMBL" id="NPDY01000031">
    <property type="protein sequence ID" value="PJZ68174.1"/>
    <property type="molecule type" value="Genomic_DNA"/>
</dbReference>
<comment type="caution">
    <text evidence="3">The sequence shown here is derived from an EMBL/GenBank/DDBJ whole genome shotgun (WGS) entry which is preliminary data.</text>
</comment>
<accession>A0A2M9ZJ24</accession>
<evidence type="ECO:0000256" key="1">
    <source>
        <dbReference type="SAM" id="MobiDB-lite"/>
    </source>
</evidence>
<evidence type="ECO:0000313" key="2">
    <source>
        <dbReference type="EMBL" id="PJZ68174.1"/>
    </source>
</evidence>
<protein>
    <submittedName>
        <fullName evidence="3">Uncharacterized protein</fullName>
    </submittedName>
</protein>
<sequence>MNFMTRPPSFGGLPAKPLGAQSEMTENHIVSKDSSVYRAFYSIGSVPGRLPGAGELKGWLSFLNWFAWSFSLTSPRTYRGTLINFPDDGRPYITPEQYLQYQLFPLPSVFGRKMDYIYEDYQVFFTFYLGYYTGQSFNFGVGPLYGLAFYRLDILENERRVSSVKNELMELKGIRLLMEYKVGQYFPDTILYNAYLFLELTNFGDQTGKGTVVEQHVLTANNQPAPSLYMSMSTMRLGIRKEIQLAKESEVPNRAFQPELKDDLPSSGIPRNRERSSNLRGDTEG</sequence>
<evidence type="ECO:0000313" key="3">
    <source>
        <dbReference type="EMBL" id="PJZ71953.1"/>
    </source>
</evidence>
<organism evidence="3 5">
    <name type="scientific">Leptospira perolatii</name>
    <dbReference type="NCBI Taxonomy" id="2023191"/>
    <lineage>
        <taxon>Bacteria</taxon>
        <taxon>Pseudomonadati</taxon>
        <taxon>Spirochaetota</taxon>
        <taxon>Spirochaetia</taxon>
        <taxon>Leptospirales</taxon>
        <taxon>Leptospiraceae</taxon>
        <taxon>Leptospira</taxon>
    </lineage>
</organism>
<dbReference type="EMBL" id="NPDZ01000016">
    <property type="protein sequence ID" value="PJZ71953.1"/>
    <property type="molecule type" value="Genomic_DNA"/>
</dbReference>
<dbReference type="Proteomes" id="UP000231962">
    <property type="component" value="Unassembled WGS sequence"/>
</dbReference>
<dbReference type="NCBIfam" id="NF047811">
    <property type="entry name" value="LIC10647_lipo"/>
    <property type="match status" value="1"/>
</dbReference>
<keyword evidence="4" id="KW-1185">Reference proteome</keyword>
<gene>
    <name evidence="2" type="ORF">CH360_17670</name>
    <name evidence="3" type="ORF">CH373_17100</name>
</gene>
<feature type="region of interest" description="Disordered" evidence="1">
    <location>
        <begin position="249"/>
        <end position="285"/>
    </location>
</feature>
<proteinExistence type="predicted"/>
<feature type="compositionally biased region" description="Basic and acidic residues" evidence="1">
    <location>
        <begin position="271"/>
        <end position="285"/>
    </location>
</feature>
<evidence type="ECO:0000313" key="5">
    <source>
        <dbReference type="Proteomes" id="UP000231990"/>
    </source>
</evidence>
<evidence type="ECO:0000313" key="4">
    <source>
        <dbReference type="Proteomes" id="UP000231962"/>
    </source>
</evidence>